<reference evidence="2" key="1">
    <citation type="submission" date="2023-10" db="EMBL/GenBank/DDBJ databases">
        <title>Chromosome-level genome of the transformable northern wattle, Acacia crassicarpa.</title>
        <authorList>
            <person name="Massaro I."/>
            <person name="Sinha N.R."/>
            <person name="Poethig S."/>
            <person name="Leichty A.R."/>
        </authorList>
    </citation>
    <scope>NUCLEOTIDE SEQUENCE</scope>
    <source>
        <strain evidence="2">Acra3RX</strain>
        <tissue evidence="2">Leaf</tissue>
    </source>
</reference>
<keyword evidence="3" id="KW-1185">Reference proteome</keyword>
<organism evidence="2 3">
    <name type="scientific">Acacia crassicarpa</name>
    <name type="common">northern wattle</name>
    <dbReference type="NCBI Taxonomy" id="499986"/>
    <lineage>
        <taxon>Eukaryota</taxon>
        <taxon>Viridiplantae</taxon>
        <taxon>Streptophyta</taxon>
        <taxon>Embryophyta</taxon>
        <taxon>Tracheophyta</taxon>
        <taxon>Spermatophyta</taxon>
        <taxon>Magnoliopsida</taxon>
        <taxon>eudicotyledons</taxon>
        <taxon>Gunneridae</taxon>
        <taxon>Pentapetalae</taxon>
        <taxon>rosids</taxon>
        <taxon>fabids</taxon>
        <taxon>Fabales</taxon>
        <taxon>Fabaceae</taxon>
        <taxon>Caesalpinioideae</taxon>
        <taxon>mimosoid clade</taxon>
        <taxon>Acacieae</taxon>
        <taxon>Acacia</taxon>
    </lineage>
</organism>
<proteinExistence type="predicted"/>
<dbReference type="EMBL" id="JAWXYG010000006">
    <property type="protein sequence ID" value="KAK4270008.1"/>
    <property type="molecule type" value="Genomic_DNA"/>
</dbReference>
<feature type="compositionally biased region" description="Basic and acidic residues" evidence="1">
    <location>
        <begin position="46"/>
        <end position="56"/>
    </location>
</feature>
<gene>
    <name evidence="2" type="ORF">QN277_023097</name>
</gene>
<feature type="region of interest" description="Disordered" evidence="1">
    <location>
        <begin position="46"/>
        <end position="91"/>
    </location>
</feature>
<sequence>MIKTCSVLPLIVALLLGWSSAVLQFFAVAVFVTVTVVIQRDRSWDSRTHRSSDPEAHSAPSSFGPSINATQLHRPSARPRTREARTHRSSDPEALGGLGFSFSRLCRYSKPWLPLFLQVSFIFPRLPLFQTVASSVSELIKVVVSLIFCSNPATFLP</sequence>
<protein>
    <submittedName>
        <fullName evidence="2">Uncharacterized protein</fullName>
    </submittedName>
</protein>
<feature type="compositionally biased region" description="Basic and acidic residues" evidence="1">
    <location>
        <begin position="80"/>
        <end position="91"/>
    </location>
</feature>
<feature type="compositionally biased region" description="Polar residues" evidence="1">
    <location>
        <begin position="59"/>
        <end position="73"/>
    </location>
</feature>
<evidence type="ECO:0000313" key="3">
    <source>
        <dbReference type="Proteomes" id="UP001293593"/>
    </source>
</evidence>
<evidence type="ECO:0000256" key="1">
    <source>
        <dbReference type="SAM" id="MobiDB-lite"/>
    </source>
</evidence>
<evidence type="ECO:0000313" key="2">
    <source>
        <dbReference type="EMBL" id="KAK4270008.1"/>
    </source>
</evidence>
<accession>A0AAE1MQB9</accession>
<comment type="caution">
    <text evidence="2">The sequence shown here is derived from an EMBL/GenBank/DDBJ whole genome shotgun (WGS) entry which is preliminary data.</text>
</comment>
<name>A0AAE1MQB9_9FABA</name>
<dbReference type="Proteomes" id="UP001293593">
    <property type="component" value="Unassembled WGS sequence"/>
</dbReference>
<dbReference type="AlphaFoldDB" id="A0AAE1MQB9"/>